<sequence length="1342" mass="154730">MSLLSNIIKEKKEIQGVIKNEEINKFQKERKKNIEQSNKSTVSSVVMGSSVGRNVLNPIQTGSIKGGTFFMDMMSHPKFEEIAEQNNNDINKIFEQYKEETKNNNWKNSQIRKKSIERIKKNREEREKFINNSTLTGKGTMLMQNIIEGASNPINWINPNSFMTGLAWDLTQGFIDSTWEKTEVEEKDYKDFTDDDYKGYAVDIVTTGAIHGITKGISKGLNKITEKNKITNLKNEIKEPKTPLEAIKKEVITHGPGATNPKAIIEIAERIENGETIELERNYNFSQEVDDFYTNVTEKRLDKINKLEIKKINDIKNKSNTTDFDKKVFKGKKIESDLENDIHTAKSISKTLKPIKRKIQLNAQQVQAEYTSRLAKIHLENGGNGYYKKIGDLNELIVNEYNIDGKTFKSIIRNNEDVPEQLKSIANEYRNIANDYINLKYGKNLDKKGYSFDIVYDKNKAMYNVNKIIDSQDIEPKKTFVYEFLKNTDKKVYLTELEAKKFGVGRNSGVYELDEQKLVEKFRNDINATTQDIRSYGNGKIVDYEEKSWVEVATHNAPLLDKEKYFNFKELEKKEKLPDDLKEFVENYEDKAINWLDGVLDEMDSEVEPIKAINRIYKNIINERSGFNTLKEKLEANTSFIEAHKTDTSGTAKNIKFQNNKTFKDALNEEIKNIHNISADIETRKFSDIDVSDKILYNFRNLAMYKFLANFNYIKEIFTNKERINSGMIDLGFNQKVSILKSGKEMARATKNVVKKFKNLTDIELDKISNPIERLQLEAYIDKVLETEINFKNYKKSNILKKIGDLGAKGQTASDIQRIALSEWFTANAIYKELPNMRFEEITPAMRQVLFDMGIDNLEKFTTLQSDIKSINGITNFIDVVKNKQNNSYLRNLFTQLSDINGKELNAYDSQSVRVISNGIIGKYWAKVNSMFRMYNMNILSRTLDRLTTYIDSDGFTRYRFMNDSYNLINQKSLTGLRDWKMASRLYNSSTTALGVAGAVYGINWLTGKATGTSTDEIIEAKMEALMSGEIGDTVIDVIRTGLIDNTGLEITMGGENVLSSLKNNIIKAEKRNLSSNLTPVEKILYGTAYIVTPNAIARGIDNIKFEKNITSRIDTVSEYTKDLWKNKYKDYAISEQEEGVLPIEKLIKGTLGFAYETGKKLFDKEMKEKTNFTDYFNRHPEQAERFGIFEENTPTKVKVAYASGIMELTEYAVRNDTLNNILSTSDTIEEREQALKEYGMDYRTQMSKMSKNNRKLFNAVVSYTGIDDVDTIVLLMNEFNEFKTKEERSAFMNNFIQDKEDFEEYLDKFNNDKKYKEIGDRVYEDNTEGYIFYLQSLRDEM</sequence>
<organism evidence="1">
    <name type="scientific">Siphoviridae sp. ct6rT12</name>
    <dbReference type="NCBI Taxonomy" id="2825346"/>
    <lineage>
        <taxon>Viruses</taxon>
        <taxon>Duplodnaviria</taxon>
        <taxon>Heunggongvirae</taxon>
        <taxon>Uroviricota</taxon>
        <taxon>Caudoviricetes</taxon>
    </lineage>
</organism>
<dbReference type="EMBL" id="BK016227">
    <property type="protein sequence ID" value="DAG03333.1"/>
    <property type="molecule type" value="Genomic_DNA"/>
</dbReference>
<reference evidence="1" key="1">
    <citation type="journal article" date="2021" name="Proc. Natl. Acad. Sci. U.S.A.">
        <title>A Catalog of Tens of Thousands of Viruses from Human Metagenomes Reveals Hidden Associations with Chronic Diseases.</title>
        <authorList>
            <person name="Tisza M.J."/>
            <person name="Buck C.B."/>
        </authorList>
    </citation>
    <scope>NUCLEOTIDE SEQUENCE</scope>
    <source>
        <strain evidence="1">Ct6rT12</strain>
    </source>
</reference>
<name>A0A8S5V9E0_9CAUD</name>
<protein>
    <submittedName>
        <fullName evidence="1">Uncharacterized protein</fullName>
    </submittedName>
</protein>
<evidence type="ECO:0000313" key="1">
    <source>
        <dbReference type="EMBL" id="DAG03333.1"/>
    </source>
</evidence>
<proteinExistence type="predicted"/>
<accession>A0A8S5V9E0</accession>